<feature type="site" description="Important for beta-aspartyl-AMP intermediate formation" evidence="8">
    <location>
        <position position="383"/>
    </location>
</feature>
<accession>A0AAI8YXW6</accession>
<dbReference type="NCBIfam" id="TIGR01536">
    <property type="entry name" value="asn_synth_AEB"/>
    <property type="match status" value="1"/>
</dbReference>
<dbReference type="InterPro" id="IPR014729">
    <property type="entry name" value="Rossmann-like_a/b/a_fold"/>
</dbReference>
<evidence type="ECO:0000313" key="10">
    <source>
        <dbReference type="EMBL" id="CAK3992947.1"/>
    </source>
</evidence>
<dbReference type="GO" id="GO:0005524">
    <property type="term" value="F:ATP binding"/>
    <property type="evidence" value="ECO:0007669"/>
    <property type="project" value="UniProtKB-KW"/>
</dbReference>
<protein>
    <submittedName>
        <fullName evidence="10">Asparagine synthase</fullName>
    </submittedName>
</protein>
<dbReference type="InterPro" id="IPR029055">
    <property type="entry name" value="Ntn_hydrolases_N"/>
</dbReference>
<feature type="domain" description="Glutamine amidotransferase type-2" evidence="9">
    <location>
        <begin position="2"/>
        <end position="218"/>
    </location>
</feature>
<name>A0AAI8YXW6_9PEZI</name>
<dbReference type="EMBL" id="CAVMBE010000020">
    <property type="protein sequence ID" value="CAK3992947.1"/>
    <property type="molecule type" value="Genomic_DNA"/>
</dbReference>
<comment type="caution">
    <text evidence="10">The sequence shown here is derived from an EMBL/GenBank/DDBJ whole genome shotgun (WGS) entry which is preliminary data.</text>
</comment>
<keyword evidence="6" id="KW-0061">Asparagine biosynthesis</keyword>
<keyword evidence="6" id="KW-0028">Amino-acid biosynthesis</keyword>
<keyword evidence="4 6" id="KW-0315">Glutamine amidotransferase</keyword>
<dbReference type="CDD" id="cd01991">
    <property type="entry name" value="Asn_synthase_B_C"/>
    <property type="match status" value="1"/>
</dbReference>
<evidence type="ECO:0000259" key="9">
    <source>
        <dbReference type="PROSITE" id="PS51278"/>
    </source>
</evidence>
<evidence type="ECO:0000256" key="1">
    <source>
        <dbReference type="ARBA" id="ARBA00005752"/>
    </source>
</evidence>
<dbReference type="Gene3D" id="3.40.50.620">
    <property type="entry name" value="HUPs"/>
    <property type="match status" value="2"/>
</dbReference>
<dbReference type="PANTHER" id="PTHR43284:SF1">
    <property type="entry name" value="ASPARAGINE SYNTHETASE"/>
    <property type="match status" value="1"/>
</dbReference>
<dbReference type="SUPFAM" id="SSF56235">
    <property type="entry name" value="N-terminal nucleophile aminohydrolases (Ntn hydrolases)"/>
    <property type="match status" value="1"/>
</dbReference>
<dbReference type="PIRSF" id="PIRSF001589">
    <property type="entry name" value="Asn_synthetase_glu-h"/>
    <property type="match status" value="1"/>
</dbReference>
<feature type="binding site" evidence="7">
    <location>
        <position position="306"/>
    </location>
    <ligand>
        <name>ATP</name>
        <dbReference type="ChEBI" id="CHEBI:30616"/>
    </ligand>
</feature>
<dbReference type="InterPro" id="IPR006426">
    <property type="entry name" value="Asn_synth_AEB"/>
</dbReference>
<dbReference type="SUPFAM" id="SSF52402">
    <property type="entry name" value="Adenine nucleotide alpha hydrolases-like"/>
    <property type="match status" value="1"/>
</dbReference>
<dbReference type="GO" id="GO:0004066">
    <property type="term" value="F:asparagine synthase (glutamine-hydrolyzing) activity"/>
    <property type="evidence" value="ECO:0007669"/>
    <property type="project" value="InterPro"/>
</dbReference>
<evidence type="ECO:0000256" key="6">
    <source>
        <dbReference type="PIRSR" id="PIRSR001589-1"/>
    </source>
</evidence>
<dbReference type="CDD" id="cd00712">
    <property type="entry name" value="AsnB"/>
    <property type="match status" value="1"/>
</dbReference>
<evidence type="ECO:0000313" key="11">
    <source>
        <dbReference type="Proteomes" id="UP001296104"/>
    </source>
</evidence>
<dbReference type="GO" id="GO:0006529">
    <property type="term" value="P:asparagine biosynthetic process"/>
    <property type="evidence" value="ECO:0007669"/>
    <property type="project" value="UniProtKB-KW"/>
</dbReference>
<keyword evidence="3 5" id="KW-0067">ATP-binding</keyword>
<keyword evidence="2 5" id="KW-0547">Nucleotide-binding</keyword>
<evidence type="ECO:0000256" key="2">
    <source>
        <dbReference type="ARBA" id="ARBA00022741"/>
    </source>
</evidence>
<dbReference type="PROSITE" id="PS51278">
    <property type="entry name" value="GATASE_TYPE_2"/>
    <property type="match status" value="1"/>
</dbReference>
<reference evidence="10" key="1">
    <citation type="submission" date="2023-11" db="EMBL/GenBank/DDBJ databases">
        <authorList>
            <person name="Alioto T."/>
            <person name="Alioto T."/>
            <person name="Gomez Garrido J."/>
        </authorList>
    </citation>
    <scope>NUCLEOTIDE SEQUENCE</scope>
</reference>
<gene>
    <name evidence="10" type="ORF">LECACI_7A004002</name>
</gene>
<dbReference type="GO" id="GO:0005829">
    <property type="term" value="C:cytosol"/>
    <property type="evidence" value="ECO:0007669"/>
    <property type="project" value="TreeGrafter"/>
</dbReference>
<comment type="similarity">
    <text evidence="1">Belongs to the asparagine synthetase family.</text>
</comment>
<feature type="active site" description="For GATase activity" evidence="6">
    <location>
        <position position="2"/>
    </location>
</feature>
<evidence type="ECO:0000256" key="3">
    <source>
        <dbReference type="ARBA" id="ARBA00022840"/>
    </source>
</evidence>
<dbReference type="Gene3D" id="3.60.20.10">
    <property type="entry name" value="Glutamine Phosphoribosylpyrophosphate, subunit 1, domain 1"/>
    <property type="match status" value="1"/>
</dbReference>
<dbReference type="PANTHER" id="PTHR43284">
    <property type="entry name" value="ASPARAGINE SYNTHETASE (GLUTAMINE-HYDROLYZING)"/>
    <property type="match status" value="1"/>
</dbReference>
<keyword evidence="11" id="KW-1185">Reference proteome</keyword>
<dbReference type="AlphaFoldDB" id="A0AAI8YXW6"/>
<dbReference type="Pfam" id="PF00733">
    <property type="entry name" value="Asn_synthase"/>
    <property type="match status" value="1"/>
</dbReference>
<evidence type="ECO:0000256" key="8">
    <source>
        <dbReference type="PIRSR" id="PIRSR001589-3"/>
    </source>
</evidence>
<evidence type="ECO:0000256" key="5">
    <source>
        <dbReference type="PIRNR" id="PIRNR001589"/>
    </source>
</evidence>
<dbReference type="InterPro" id="IPR051786">
    <property type="entry name" value="ASN_synthetase/amidase"/>
</dbReference>
<feature type="binding site" evidence="7">
    <location>
        <position position="109"/>
    </location>
    <ligand>
        <name>L-glutamine</name>
        <dbReference type="ChEBI" id="CHEBI:58359"/>
    </ligand>
</feature>
<organism evidence="10 11">
    <name type="scientific">Lecanosticta acicola</name>
    <dbReference type="NCBI Taxonomy" id="111012"/>
    <lineage>
        <taxon>Eukaryota</taxon>
        <taxon>Fungi</taxon>
        <taxon>Dikarya</taxon>
        <taxon>Ascomycota</taxon>
        <taxon>Pezizomycotina</taxon>
        <taxon>Dothideomycetes</taxon>
        <taxon>Dothideomycetidae</taxon>
        <taxon>Mycosphaerellales</taxon>
        <taxon>Mycosphaerellaceae</taxon>
        <taxon>Lecanosticta</taxon>
    </lineage>
</organism>
<dbReference type="InterPro" id="IPR033738">
    <property type="entry name" value="AsnB_N"/>
</dbReference>
<sequence length="685" mass="76758">MCGISTIVKLPAAAASPPRDVLEQQMTESLEIINHRGPDSKGIWISPGNNVVLGHNRLAINDLSEAGSQPFHSPDGTLHAVVNGELYDYDDLKQDLQSEHGYIFAGQCDSEIVLALYQTYGMDFLQYLRGEFALCIYDETNKIFVAARDRYGIKPLFWTLSKGRMLVGAEIKAFLPLGWEAEWDVKSLMEAGWNFDNRTCFEGVKKVRPGHYMVYDAEGKIHEECYWDLEYPDKTRQEPRTEEELIQGVRERLVEAVRIRLRADVPVGVYLSGGIDSSVIAGVTAHLVKEQGKAMGSLDQVSCFSVAFDKTSGFDESAIAERTASFLGIKNHKQIMDEEAFASRFEAATWHCEHQNPDLNYVGKFALSELPRRLGFKVVLTGEGADETFTGYHVFLPDFLREPDLSWPQAMPEDQRTHLFERAETETKNYYTSIGAAYNIPSPSSTTQTPLHGISTVASMSAFQPDLFLPPHPDIQDEIQTPRDVLAHALPPAILAKIHSEWHPINAAQYLWSKTHLPNQFLSCLGDRTEMAHSLEGRTPFLDHRLTEFVNCIPPSLRVHSPPGQKGVAGPLITKYILREAMRPFITEEIYQRAKFPFTAPVTYRAGGPLHGLMSGLITEGNVKGLGFVDWEKVKGLVERAFGEEREAQAQARAQATRSMIVVAQWIVLGRRFGVKRAHREKLVG</sequence>
<dbReference type="Pfam" id="PF13537">
    <property type="entry name" value="GATase_7"/>
    <property type="match status" value="1"/>
</dbReference>
<evidence type="ECO:0000256" key="4">
    <source>
        <dbReference type="ARBA" id="ARBA00022962"/>
    </source>
</evidence>
<evidence type="ECO:0000256" key="7">
    <source>
        <dbReference type="PIRSR" id="PIRSR001589-2"/>
    </source>
</evidence>
<proteinExistence type="inferred from homology"/>
<dbReference type="Proteomes" id="UP001296104">
    <property type="component" value="Unassembled WGS sequence"/>
</dbReference>
<dbReference type="InterPro" id="IPR017932">
    <property type="entry name" value="GATase_2_dom"/>
</dbReference>
<dbReference type="InterPro" id="IPR001962">
    <property type="entry name" value="Asn_synthase"/>
</dbReference>